<dbReference type="AlphaFoldDB" id="A0A654IDJ2"/>
<sequence>MKKKKRESFKKRLGKKIFKTIKKPFKFIYWLAGNLTIFKPNKKLRYISKIDDINKLNKIMKYYYKKKS</sequence>
<protein>
    <submittedName>
        <fullName evidence="1">Uncharacterized protein</fullName>
    </submittedName>
</protein>
<evidence type="ECO:0000313" key="1">
    <source>
        <dbReference type="EMBL" id="VZR75162.1"/>
    </source>
</evidence>
<name>A0A654IDJ2_9MOLU</name>
<dbReference type="EMBL" id="LR739233">
    <property type="protein sequence ID" value="VZR75162.1"/>
    <property type="molecule type" value="Genomic_DNA"/>
</dbReference>
<organism evidence="1">
    <name type="scientific">Mycoplasma feriruminatoris</name>
    <dbReference type="NCBI Taxonomy" id="1179777"/>
    <lineage>
        <taxon>Bacteria</taxon>
        <taxon>Bacillati</taxon>
        <taxon>Mycoplasmatota</taxon>
        <taxon>Mollicutes</taxon>
        <taxon>Mycoplasmataceae</taxon>
        <taxon>Mycoplasma</taxon>
    </lineage>
</organism>
<gene>
    <name evidence="1" type="ORF">MF5294_00174</name>
</gene>
<accession>A0A654IDJ2</accession>
<proteinExistence type="predicted"/>
<reference evidence="1" key="1">
    <citation type="submission" date="2019-11" db="EMBL/GenBank/DDBJ databases">
        <authorList>
            <person name="Falquet L."/>
            <person name="Falquet L."/>
        </authorList>
    </citation>
    <scope>NUCLEOTIDE SEQUENCE</scope>
    <source>
        <strain evidence="1">G1705</strain>
    </source>
</reference>